<dbReference type="SUPFAM" id="SSF55729">
    <property type="entry name" value="Acyl-CoA N-acyltransferases (Nat)"/>
    <property type="match status" value="1"/>
</dbReference>
<accession>A0ABW2PSU2</accession>
<dbReference type="Gene3D" id="3.40.630.30">
    <property type="match status" value="1"/>
</dbReference>
<keyword evidence="2" id="KW-0012">Acyltransferase</keyword>
<dbReference type="CDD" id="cd04301">
    <property type="entry name" value="NAT_SF"/>
    <property type="match status" value="1"/>
</dbReference>
<comment type="caution">
    <text evidence="2">The sequence shown here is derived from an EMBL/GenBank/DDBJ whole genome shotgun (WGS) entry which is preliminary data.</text>
</comment>
<evidence type="ECO:0000313" key="2">
    <source>
        <dbReference type="EMBL" id="MFC7392427.1"/>
    </source>
</evidence>
<evidence type="ECO:0000313" key="3">
    <source>
        <dbReference type="Proteomes" id="UP001596505"/>
    </source>
</evidence>
<dbReference type="GO" id="GO:0016746">
    <property type="term" value="F:acyltransferase activity"/>
    <property type="evidence" value="ECO:0007669"/>
    <property type="project" value="UniProtKB-KW"/>
</dbReference>
<dbReference type="Proteomes" id="UP001596505">
    <property type="component" value="Unassembled WGS sequence"/>
</dbReference>
<feature type="domain" description="N-acetyltransferase" evidence="1">
    <location>
        <begin position="1"/>
        <end position="166"/>
    </location>
</feature>
<dbReference type="EC" id="2.3.-.-" evidence="2"/>
<dbReference type="PANTHER" id="PTHR43415:SF3">
    <property type="entry name" value="GNAT-FAMILY ACETYLTRANSFERASE"/>
    <property type="match status" value="1"/>
</dbReference>
<evidence type="ECO:0000259" key="1">
    <source>
        <dbReference type="PROSITE" id="PS51186"/>
    </source>
</evidence>
<protein>
    <submittedName>
        <fullName evidence="2">GNAT family N-acetyltransferase</fullName>
        <ecNumber evidence="2">2.3.-.-</ecNumber>
    </submittedName>
</protein>
<dbReference type="Pfam" id="PF00583">
    <property type="entry name" value="Acetyltransf_1"/>
    <property type="match status" value="1"/>
</dbReference>
<sequence length="167" mass="19259">MEIREIQLSDAAALLNLRRQLEKETRFMQYVPDENANSVEKQVENIHSILKSGCSMIFVAETEGSLIGFTAVLGNKLKRIRHRASVIIGILEKYQNQGIGKNLLKHVDEWARDHGIERLELTIMAHNRRALGLYNTMGYYVEGMRRNALVIDNEIIDEFYMGKILKR</sequence>
<dbReference type="PROSITE" id="PS51186">
    <property type="entry name" value="GNAT"/>
    <property type="match status" value="1"/>
</dbReference>
<proteinExistence type="predicted"/>
<dbReference type="InterPro" id="IPR000182">
    <property type="entry name" value="GNAT_dom"/>
</dbReference>
<organism evidence="2 3">
    <name type="scientific">Scopulibacillus cellulosilyticus</name>
    <dbReference type="NCBI Taxonomy" id="2665665"/>
    <lineage>
        <taxon>Bacteria</taxon>
        <taxon>Bacillati</taxon>
        <taxon>Bacillota</taxon>
        <taxon>Bacilli</taxon>
        <taxon>Bacillales</taxon>
        <taxon>Sporolactobacillaceae</taxon>
        <taxon>Scopulibacillus</taxon>
    </lineage>
</organism>
<gene>
    <name evidence="2" type="ORF">ACFQRG_05470</name>
</gene>
<name>A0ABW2PSU2_9BACL</name>
<dbReference type="RefSeq" id="WP_380964530.1">
    <property type="nucleotide sequence ID" value="NZ_JBHTCO010000004.1"/>
</dbReference>
<dbReference type="InterPro" id="IPR016181">
    <property type="entry name" value="Acyl_CoA_acyltransferase"/>
</dbReference>
<dbReference type="PANTHER" id="PTHR43415">
    <property type="entry name" value="SPERMIDINE N(1)-ACETYLTRANSFERASE"/>
    <property type="match status" value="1"/>
</dbReference>
<keyword evidence="3" id="KW-1185">Reference proteome</keyword>
<keyword evidence="2" id="KW-0808">Transferase</keyword>
<dbReference type="EMBL" id="JBHTCO010000004">
    <property type="protein sequence ID" value="MFC7392427.1"/>
    <property type="molecule type" value="Genomic_DNA"/>
</dbReference>
<reference evidence="3" key="1">
    <citation type="journal article" date="2019" name="Int. J. Syst. Evol. Microbiol.">
        <title>The Global Catalogue of Microorganisms (GCM) 10K type strain sequencing project: providing services to taxonomists for standard genome sequencing and annotation.</title>
        <authorList>
            <consortium name="The Broad Institute Genomics Platform"/>
            <consortium name="The Broad Institute Genome Sequencing Center for Infectious Disease"/>
            <person name="Wu L."/>
            <person name="Ma J."/>
        </authorList>
    </citation>
    <scope>NUCLEOTIDE SEQUENCE [LARGE SCALE GENOMIC DNA]</scope>
    <source>
        <strain evidence="3">CGMCC 1.16305</strain>
    </source>
</reference>